<gene>
    <name evidence="2" type="ORF">IPK02_01195</name>
</gene>
<dbReference type="InterPro" id="IPR022642">
    <property type="entry name" value="CheR_C"/>
</dbReference>
<dbReference type="AlphaFoldDB" id="A0A935W3B6"/>
<feature type="domain" description="CheR-type methyltransferase" evidence="1">
    <location>
        <begin position="40"/>
        <end position="209"/>
    </location>
</feature>
<dbReference type="Pfam" id="PF01739">
    <property type="entry name" value="CheR"/>
    <property type="match status" value="1"/>
</dbReference>
<dbReference type="InterPro" id="IPR000780">
    <property type="entry name" value="CheR_MeTrfase"/>
</dbReference>
<evidence type="ECO:0000313" key="3">
    <source>
        <dbReference type="Proteomes" id="UP000706151"/>
    </source>
</evidence>
<dbReference type="CDD" id="cd02440">
    <property type="entry name" value="AdoMet_MTases"/>
    <property type="match status" value="1"/>
</dbReference>
<dbReference type="Gene3D" id="3.40.50.150">
    <property type="entry name" value="Vaccinia Virus protein VP39"/>
    <property type="match status" value="1"/>
</dbReference>
<accession>A0A935W3B6</accession>
<dbReference type="SUPFAM" id="SSF53335">
    <property type="entry name" value="S-adenosyl-L-methionine-dependent methyltransferases"/>
    <property type="match status" value="1"/>
</dbReference>
<comment type="caution">
    <text evidence="2">The sequence shown here is derived from an EMBL/GenBank/DDBJ whole genome shotgun (WGS) entry which is preliminary data.</text>
</comment>
<dbReference type="GO" id="GO:0008757">
    <property type="term" value="F:S-adenosylmethionine-dependent methyltransferase activity"/>
    <property type="evidence" value="ECO:0007669"/>
    <property type="project" value="InterPro"/>
</dbReference>
<dbReference type="PANTHER" id="PTHR24422">
    <property type="entry name" value="CHEMOTAXIS PROTEIN METHYLTRANSFERASE"/>
    <property type="match status" value="1"/>
</dbReference>
<dbReference type="EMBL" id="JADJOT010000001">
    <property type="protein sequence ID" value="MBK7952678.1"/>
    <property type="molecule type" value="Genomic_DNA"/>
</dbReference>
<name>A0A935W3B6_9PROT</name>
<dbReference type="PROSITE" id="PS50123">
    <property type="entry name" value="CHER"/>
    <property type="match status" value="1"/>
</dbReference>
<dbReference type="InterPro" id="IPR050903">
    <property type="entry name" value="Bact_Chemotaxis_MeTrfase"/>
</dbReference>
<dbReference type="SMART" id="SM00138">
    <property type="entry name" value="MeTrc"/>
    <property type="match status" value="1"/>
</dbReference>
<protein>
    <recommendedName>
        <fullName evidence="1">CheR-type methyltransferase domain-containing protein</fullName>
    </recommendedName>
</protein>
<dbReference type="Proteomes" id="UP000706151">
    <property type="component" value="Unassembled WGS sequence"/>
</dbReference>
<evidence type="ECO:0000313" key="2">
    <source>
        <dbReference type="EMBL" id="MBK7952678.1"/>
    </source>
</evidence>
<evidence type="ECO:0000259" key="1">
    <source>
        <dbReference type="PROSITE" id="PS50123"/>
    </source>
</evidence>
<dbReference type="PANTHER" id="PTHR24422:SF10">
    <property type="entry name" value="CHEMOTAXIS PROTEIN METHYLTRANSFERASE 2"/>
    <property type="match status" value="1"/>
</dbReference>
<dbReference type="PRINTS" id="PR00996">
    <property type="entry name" value="CHERMTFRASE"/>
</dbReference>
<proteinExistence type="predicted"/>
<dbReference type="InterPro" id="IPR029063">
    <property type="entry name" value="SAM-dependent_MTases_sf"/>
</dbReference>
<organism evidence="2 3">
    <name type="scientific">Candidatus Accumulibacter affinis</name>
    <dbReference type="NCBI Taxonomy" id="2954384"/>
    <lineage>
        <taxon>Bacteria</taxon>
        <taxon>Pseudomonadati</taxon>
        <taxon>Pseudomonadota</taxon>
        <taxon>Betaproteobacteria</taxon>
        <taxon>Candidatus Accumulibacter</taxon>
    </lineage>
</organism>
<sequence>MSRRIKFNQRLFDLPPLRGLGRSIHSRRATRQVRFQSTATRFFRNLKQFEALQGPLAQFVDGQAPLRILVAGCSFGCEAYSLAGYLAVEFPQVQWTIDAFDIAQPAVAVAQRAVYGPRHGLAEPLESTARRYADRLFERKGEERTIVPDIRKRVEVSHGDLLADDFTAKHCYDLVLAQNFLVHMNKQDATEAFARIVAAAKPGGAIFVGGMDLDTKVELIKSHHLTPVDWEIETIHDSDEMRRSAWPWGYWTLEPLDRSRSDFTARYSTIFRTCSGE</sequence>
<reference evidence="2 3" key="1">
    <citation type="submission" date="2020-10" db="EMBL/GenBank/DDBJ databases">
        <title>Connecting structure to function with the recovery of over 1000 high-quality activated sludge metagenome-assembled genomes encoding full-length rRNA genes using long-read sequencing.</title>
        <authorList>
            <person name="Singleton C.M."/>
            <person name="Petriglieri F."/>
            <person name="Kristensen J.M."/>
            <person name="Kirkegaard R.H."/>
            <person name="Michaelsen T.Y."/>
            <person name="Andersen M.H."/>
            <person name="Karst S.M."/>
            <person name="Dueholm M.S."/>
            <person name="Nielsen P.H."/>
            <person name="Albertsen M."/>
        </authorList>
    </citation>
    <scope>NUCLEOTIDE SEQUENCE [LARGE SCALE GENOMIC DNA]</scope>
    <source>
        <strain evidence="2">Fred_18-Q3-R57-64_BAT3C.720</strain>
    </source>
</reference>